<dbReference type="SUPFAM" id="SSF53474">
    <property type="entry name" value="alpha/beta-Hydrolases"/>
    <property type="match status" value="1"/>
</dbReference>
<evidence type="ECO:0000256" key="1">
    <source>
        <dbReference type="ARBA" id="ARBA00004173"/>
    </source>
</evidence>
<dbReference type="PANTHER" id="PTHR48182:SF2">
    <property type="entry name" value="PROTEIN SERAC1"/>
    <property type="match status" value="1"/>
</dbReference>
<dbReference type="Proteomes" id="UP000481858">
    <property type="component" value="Unassembled WGS sequence"/>
</dbReference>
<accession>A0A7C8MI18</accession>
<evidence type="ECO:0000256" key="3">
    <source>
        <dbReference type="ARBA" id="ARBA00004370"/>
    </source>
</evidence>
<keyword evidence="4" id="KW-0256">Endoplasmic reticulum</keyword>
<protein>
    <submittedName>
        <fullName evidence="7">Uncharacterized protein</fullName>
    </submittedName>
</protein>
<evidence type="ECO:0000313" key="7">
    <source>
        <dbReference type="EMBL" id="KAF2965152.1"/>
    </source>
</evidence>
<dbReference type="PANTHER" id="PTHR48182">
    <property type="entry name" value="PROTEIN SERAC1"/>
    <property type="match status" value="1"/>
</dbReference>
<dbReference type="GO" id="GO:0005739">
    <property type="term" value="C:mitochondrion"/>
    <property type="evidence" value="ECO:0007669"/>
    <property type="project" value="UniProtKB-SubCell"/>
</dbReference>
<proteinExistence type="predicted"/>
<evidence type="ECO:0000313" key="8">
    <source>
        <dbReference type="Proteomes" id="UP000481858"/>
    </source>
</evidence>
<dbReference type="InParanoid" id="A0A7C8MI18"/>
<evidence type="ECO:0000256" key="5">
    <source>
        <dbReference type="ARBA" id="ARBA00023128"/>
    </source>
</evidence>
<dbReference type="Gene3D" id="3.40.50.1820">
    <property type="entry name" value="alpha/beta hydrolase"/>
    <property type="match status" value="1"/>
</dbReference>
<name>A0A7C8MI18_9PEZI</name>
<evidence type="ECO:0000256" key="4">
    <source>
        <dbReference type="ARBA" id="ARBA00022824"/>
    </source>
</evidence>
<dbReference type="AlphaFoldDB" id="A0A7C8MI18"/>
<comment type="caution">
    <text evidence="7">The sequence shown here is derived from an EMBL/GenBank/DDBJ whole genome shotgun (WGS) entry which is preliminary data.</text>
</comment>
<dbReference type="InterPro" id="IPR052374">
    <property type="entry name" value="SERAC1"/>
</dbReference>
<dbReference type="GO" id="GO:0016020">
    <property type="term" value="C:membrane"/>
    <property type="evidence" value="ECO:0007669"/>
    <property type="project" value="UniProtKB-SubCell"/>
</dbReference>
<dbReference type="GO" id="GO:0005783">
    <property type="term" value="C:endoplasmic reticulum"/>
    <property type="evidence" value="ECO:0007669"/>
    <property type="project" value="UniProtKB-SubCell"/>
</dbReference>
<comment type="subcellular location">
    <subcellularLocation>
        <location evidence="2">Endoplasmic reticulum</location>
    </subcellularLocation>
    <subcellularLocation>
        <location evidence="3">Membrane</location>
    </subcellularLocation>
    <subcellularLocation>
        <location evidence="1">Mitochondrion</location>
    </subcellularLocation>
</comment>
<keyword evidence="6" id="KW-0472">Membrane</keyword>
<evidence type="ECO:0000256" key="6">
    <source>
        <dbReference type="ARBA" id="ARBA00023136"/>
    </source>
</evidence>
<evidence type="ECO:0000256" key="2">
    <source>
        <dbReference type="ARBA" id="ARBA00004240"/>
    </source>
</evidence>
<gene>
    <name evidence="7" type="ORF">GQX73_g8411</name>
</gene>
<keyword evidence="5" id="KW-0496">Mitochondrion</keyword>
<dbReference type="EMBL" id="WUBL01000124">
    <property type="protein sequence ID" value="KAF2965152.1"/>
    <property type="molecule type" value="Genomic_DNA"/>
</dbReference>
<reference evidence="7 8" key="1">
    <citation type="submission" date="2019-12" db="EMBL/GenBank/DDBJ databases">
        <title>Draft genome sequence of the ascomycete Xylaria multiplex DSM 110363.</title>
        <authorList>
            <person name="Buettner E."/>
            <person name="Kellner H."/>
        </authorList>
    </citation>
    <scope>NUCLEOTIDE SEQUENCE [LARGE SCALE GENOMIC DNA]</scope>
    <source>
        <strain evidence="7 8">DSM 110363</strain>
    </source>
</reference>
<keyword evidence="8" id="KW-1185">Reference proteome</keyword>
<organism evidence="7 8">
    <name type="scientific">Xylaria multiplex</name>
    <dbReference type="NCBI Taxonomy" id="323545"/>
    <lineage>
        <taxon>Eukaryota</taxon>
        <taxon>Fungi</taxon>
        <taxon>Dikarya</taxon>
        <taxon>Ascomycota</taxon>
        <taxon>Pezizomycotina</taxon>
        <taxon>Sordariomycetes</taxon>
        <taxon>Xylariomycetidae</taxon>
        <taxon>Xylariales</taxon>
        <taxon>Xylariaceae</taxon>
        <taxon>Xylaria</taxon>
    </lineage>
</organism>
<sequence length="496" mass="55823">MNQNELKLVSEEGKDTNIDIVFLPQFGAQGLLGWTAKGQDGGSVAWPRDFLNTDIPNARILAYQYKAANNGNYKQDAIDLCKQLKERRGRDIARPIVLVAHSLGGILAAQVMVGEDSIISKHVQGLAFFGTPFQGNKTPGLSQEDILQSILKPKDSSDGYFTNEIQTLKQLSEMLSTSRNRIKLASFSEKPDEGEALVDEDAAKIPELVHKVTAIDGNHDQICKFGSRDSSYRKVLEELQQLAKVEAADRAHIGMNNYGEVGNYTNGNVVGGMHNNNTGSINYGESHHYDKKRFFEYHTPFLCQTERLQKHHAQDFVASTCYNDTGRRQRDPSEETYAAVITRESAVGDDSCRPAMPIPDIPTCTYPAVSRIDVKKWVCDDPYREVNGILRDVVPSITFDAVRHLMKVHFQQEFEDHDSDTQRYIDALLPFAVDVWVYEIDIPVEPHESAKSETQAWLESESDEEENFDDMFYVPELDCQIELVLTYVSVLFIATN</sequence>
<dbReference type="OrthoDB" id="427518at2759"/>
<dbReference type="InterPro" id="IPR029058">
    <property type="entry name" value="AB_hydrolase_fold"/>
</dbReference>